<dbReference type="AlphaFoldDB" id="A0A0C3PMV2"/>
<evidence type="ECO:0000313" key="1">
    <source>
        <dbReference type="EMBL" id="KIP08028.1"/>
    </source>
</evidence>
<accession>A0A0C3PMV2</accession>
<keyword evidence="2" id="KW-1185">Reference proteome</keyword>
<proteinExistence type="predicted"/>
<sequence length="159" mass="16608">MPDRVLRGGVGAAIGGYLHLSRLGGPRRCAGALALTTLLSGGQGRRRRAPAGGRDVVTRDAVRTAAGRDTAPRGWPLANAYSGALWPQQGPACTPRRGRCGPAVATDEGRRTCSANVCWGVQVCGVAHLGARWDTTADVRRPMGLPIIDGSVAHRVKSH</sequence>
<protein>
    <submittedName>
        <fullName evidence="1">Uncharacterized protein</fullName>
    </submittedName>
</protein>
<evidence type="ECO:0000313" key="2">
    <source>
        <dbReference type="Proteomes" id="UP000053257"/>
    </source>
</evidence>
<dbReference type="EMBL" id="KN840486">
    <property type="protein sequence ID" value="KIP08028.1"/>
    <property type="molecule type" value="Genomic_DNA"/>
</dbReference>
<dbReference type="Proteomes" id="UP000053257">
    <property type="component" value="Unassembled WGS sequence"/>
</dbReference>
<name>A0A0C3PMV2_PHLG1</name>
<organism evidence="1 2">
    <name type="scientific">Phlebiopsis gigantea (strain 11061_1 CR5-6)</name>
    <name type="common">White-rot fungus</name>
    <name type="synonym">Peniophora gigantea</name>
    <dbReference type="NCBI Taxonomy" id="745531"/>
    <lineage>
        <taxon>Eukaryota</taxon>
        <taxon>Fungi</taxon>
        <taxon>Dikarya</taxon>
        <taxon>Basidiomycota</taxon>
        <taxon>Agaricomycotina</taxon>
        <taxon>Agaricomycetes</taxon>
        <taxon>Polyporales</taxon>
        <taxon>Phanerochaetaceae</taxon>
        <taxon>Phlebiopsis</taxon>
    </lineage>
</organism>
<reference evidence="1 2" key="1">
    <citation type="journal article" date="2014" name="PLoS Genet.">
        <title>Analysis of the Phlebiopsis gigantea genome, transcriptome and secretome provides insight into its pioneer colonization strategies of wood.</title>
        <authorList>
            <person name="Hori C."/>
            <person name="Ishida T."/>
            <person name="Igarashi K."/>
            <person name="Samejima M."/>
            <person name="Suzuki H."/>
            <person name="Master E."/>
            <person name="Ferreira P."/>
            <person name="Ruiz-Duenas F.J."/>
            <person name="Held B."/>
            <person name="Canessa P."/>
            <person name="Larrondo L.F."/>
            <person name="Schmoll M."/>
            <person name="Druzhinina I.S."/>
            <person name="Kubicek C.P."/>
            <person name="Gaskell J.A."/>
            <person name="Kersten P."/>
            <person name="St John F."/>
            <person name="Glasner J."/>
            <person name="Sabat G."/>
            <person name="Splinter BonDurant S."/>
            <person name="Syed K."/>
            <person name="Yadav J."/>
            <person name="Mgbeahuruike A.C."/>
            <person name="Kovalchuk A."/>
            <person name="Asiegbu F.O."/>
            <person name="Lackner G."/>
            <person name="Hoffmeister D."/>
            <person name="Rencoret J."/>
            <person name="Gutierrez A."/>
            <person name="Sun H."/>
            <person name="Lindquist E."/>
            <person name="Barry K."/>
            <person name="Riley R."/>
            <person name="Grigoriev I.V."/>
            <person name="Henrissat B."/>
            <person name="Kues U."/>
            <person name="Berka R.M."/>
            <person name="Martinez A.T."/>
            <person name="Covert S.F."/>
            <person name="Blanchette R.A."/>
            <person name="Cullen D."/>
        </authorList>
    </citation>
    <scope>NUCLEOTIDE SEQUENCE [LARGE SCALE GENOMIC DNA]</scope>
    <source>
        <strain evidence="1 2">11061_1 CR5-6</strain>
    </source>
</reference>
<dbReference type="HOGENOM" id="CLU_1661435_0_0_1"/>
<gene>
    <name evidence="1" type="ORF">PHLGIDRAFT_393667</name>
</gene>